<evidence type="ECO:0000256" key="3">
    <source>
        <dbReference type="ARBA" id="ARBA00022906"/>
    </source>
</evidence>
<keyword evidence="5 6" id="KW-0472">Membrane</keyword>
<feature type="transmembrane region" description="Helical" evidence="6">
    <location>
        <begin position="122"/>
        <end position="140"/>
    </location>
</feature>
<comment type="subcellular location">
    <subcellularLocation>
        <location evidence="1">Membrane</location>
        <topology evidence="1">Multi-pass membrane protein</topology>
    </subcellularLocation>
</comment>
<keyword evidence="3" id="KW-0406">Ion transport</keyword>
<feature type="transmembrane region" description="Helical" evidence="6">
    <location>
        <begin position="220"/>
        <end position="237"/>
    </location>
</feature>
<dbReference type="RefSeq" id="WP_345157917.1">
    <property type="nucleotide sequence ID" value="NZ_BAABHC010000005.1"/>
</dbReference>
<dbReference type="SUPFAM" id="SSF161111">
    <property type="entry name" value="Cation efflux protein transmembrane domain-like"/>
    <property type="match status" value="1"/>
</dbReference>
<feature type="transmembrane region" description="Helical" evidence="6">
    <location>
        <begin position="182"/>
        <end position="199"/>
    </location>
</feature>
<feature type="transmembrane region" description="Helical" evidence="6">
    <location>
        <begin position="152"/>
        <end position="170"/>
    </location>
</feature>
<evidence type="ECO:0000256" key="6">
    <source>
        <dbReference type="SAM" id="Phobius"/>
    </source>
</evidence>
<evidence type="ECO:0000259" key="7">
    <source>
        <dbReference type="PROSITE" id="PS50846"/>
    </source>
</evidence>
<feature type="transmembrane region" description="Helical" evidence="6">
    <location>
        <begin position="243"/>
        <end position="261"/>
    </location>
</feature>
<protein>
    <submittedName>
        <fullName evidence="8">Cation diffusion facilitator family transporter</fullName>
    </submittedName>
</protein>
<reference evidence="9" key="1">
    <citation type="journal article" date="2019" name="Int. J. Syst. Evol. Microbiol.">
        <title>The Global Catalogue of Microorganisms (GCM) 10K type strain sequencing project: providing services to taxonomists for standard genome sequencing and annotation.</title>
        <authorList>
            <consortium name="The Broad Institute Genomics Platform"/>
            <consortium name="The Broad Institute Genome Sequencing Center for Infectious Disease"/>
            <person name="Wu L."/>
            <person name="Ma J."/>
        </authorList>
    </citation>
    <scope>NUCLEOTIDE SEQUENCE [LARGE SCALE GENOMIC DNA]</scope>
    <source>
        <strain evidence="9">JCM 17926</strain>
    </source>
</reference>
<keyword evidence="9" id="KW-1185">Reference proteome</keyword>
<dbReference type="InterPro" id="IPR006121">
    <property type="entry name" value="HMA_dom"/>
</dbReference>
<dbReference type="Gene3D" id="3.30.70.100">
    <property type="match status" value="1"/>
</dbReference>
<keyword evidence="3" id="KW-0862">Zinc</keyword>
<evidence type="ECO:0000313" key="9">
    <source>
        <dbReference type="Proteomes" id="UP001500552"/>
    </source>
</evidence>
<dbReference type="InterPro" id="IPR050681">
    <property type="entry name" value="CDF/SLC30A"/>
</dbReference>
<dbReference type="EMBL" id="BAABHC010000005">
    <property type="protein sequence ID" value="GAA4429299.1"/>
    <property type="molecule type" value="Genomic_DNA"/>
</dbReference>
<dbReference type="InterPro" id="IPR036163">
    <property type="entry name" value="HMA_dom_sf"/>
</dbReference>
<evidence type="ECO:0000256" key="1">
    <source>
        <dbReference type="ARBA" id="ARBA00004141"/>
    </source>
</evidence>
<comment type="caution">
    <text evidence="8">The sequence shown here is derived from an EMBL/GenBank/DDBJ whole genome shotgun (WGS) entry which is preliminary data.</text>
</comment>
<dbReference type="Proteomes" id="UP001500552">
    <property type="component" value="Unassembled WGS sequence"/>
</dbReference>
<name>A0ABP8LHV4_9BACT</name>
<dbReference type="Pfam" id="PF00403">
    <property type="entry name" value="HMA"/>
    <property type="match status" value="1"/>
</dbReference>
<dbReference type="InterPro" id="IPR058533">
    <property type="entry name" value="Cation_efflux_TM"/>
</dbReference>
<proteinExistence type="predicted"/>
<accession>A0ABP8LHV4</accession>
<dbReference type="PROSITE" id="PS50846">
    <property type="entry name" value="HMA_2"/>
    <property type="match status" value="1"/>
</dbReference>
<keyword evidence="3" id="KW-0813">Transport</keyword>
<evidence type="ECO:0000256" key="2">
    <source>
        <dbReference type="ARBA" id="ARBA00022692"/>
    </source>
</evidence>
<organism evidence="8 9">
    <name type="scientific">Pontibacter saemangeumensis</name>
    <dbReference type="NCBI Taxonomy" id="1084525"/>
    <lineage>
        <taxon>Bacteria</taxon>
        <taxon>Pseudomonadati</taxon>
        <taxon>Bacteroidota</taxon>
        <taxon>Cytophagia</taxon>
        <taxon>Cytophagales</taxon>
        <taxon>Hymenobacteraceae</taxon>
        <taxon>Pontibacter</taxon>
    </lineage>
</organism>
<dbReference type="PANTHER" id="PTHR11562">
    <property type="entry name" value="CATION EFFLUX PROTEIN/ ZINC TRANSPORTER"/>
    <property type="match status" value="1"/>
</dbReference>
<dbReference type="PANTHER" id="PTHR11562:SF17">
    <property type="entry name" value="RE54080P-RELATED"/>
    <property type="match status" value="1"/>
</dbReference>
<evidence type="ECO:0000256" key="5">
    <source>
        <dbReference type="ARBA" id="ARBA00023136"/>
    </source>
</evidence>
<keyword evidence="4 6" id="KW-1133">Transmembrane helix</keyword>
<feature type="transmembrane region" description="Helical" evidence="6">
    <location>
        <begin position="88"/>
        <end position="110"/>
    </location>
</feature>
<gene>
    <name evidence="8" type="ORF">GCM10023188_14480</name>
</gene>
<feature type="domain" description="HMA" evidence="7">
    <location>
        <begin position="2"/>
        <end position="65"/>
    </location>
</feature>
<sequence>MDKSTFKIQQMDCPSEERMVRMKLDGMPAVKSLDFDLQSRKLTVYHNGELDTIKGSIRELGLGSSLLATESVDQGGMVAQDARGQSRLLWAVLLINFGFFALEMTTGIISNSMGLVADSLDMLADALVYGLSLFAVGSTVARKKGIAKASGYFQLALAVVGFAEVVRRFIGDEPLPDFGTMIVVSILALVANAFCLYLLQKGKSREAHMQASMIFTSNDIIINGGVILAGLLVLFTGSALPDLVIGAIVFVIVIRGAIRILKLAK</sequence>
<evidence type="ECO:0000256" key="4">
    <source>
        <dbReference type="ARBA" id="ARBA00022989"/>
    </source>
</evidence>
<dbReference type="Pfam" id="PF01545">
    <property type="entry name" value="Cation_efflux"/>
    <property type="match status" value="1"/>
</dbReference>
<keyword evidence="2 6" id="KW-0812">Transmembrane</keyword>
<dbReference type="InterPro" id="IPR027469">
    <property type="entry name" value="Cation_efflux_TMD_sf"/>
</dbReference>
<dbReference type="Gene3D" id="1.20.1510.10">
    <property type="entry name" value="Cation efflux protein transmembrane domain"/>
    <property type="match status" value="1"/>
</dbReference>
<keyword evidence="3" id="KW-0864">Zinc transport</keyword>
<evidence type="ECO:0000313" key="8">
    <source>
        <dbReference type="EMBL" id="GAA4429299.1"/>
    </source>
</evidence>
<dbReference type="SUPFAM" id="SSF55008">
    <property type="entry name" value="HMA, heavy metal-associated domain"/>
    <property type="match status" value="1"/>
</dbReference>